<evidence type="ECO:0000313" key="2">
    <source>
        <dbReference type="Proteomes" id="UP000020077"/>
    </source>
</evidence>
<accession>A0A080LSU9</accession>
<dbReference type="AlphaFoldDB" id="A0A080LSU9"/>
<gene>
    <name evidence="1" type="ORF">AW09_003379</name>
</gene>
<name>A0A080LSU9_9PROT</name>
<organism evidence="1 2">
    <name type="scientific">Candidatus Accumulibacter phosphatis</name>
    <dbReference type="NCBI Taxonomy" id="327160"/>
    <lineage>
        <taxon>Bacteria</taxon>
        <taxon>Pseudomonadati</taxon>
        <taxon>Pseudomonadota</taxon>
        <taxon>Betaproteobacteria</taxon>
        <taxon>Candidatus Accumulibacter</taxon>
    </lineage>
</organism>
<dbReference type="Proteomes" id="UP000020077">
    <property type="component" value="Unassembled WGS sequence"/>
</dbReference>
<evidence type="ECO:0000313" key="1">
    <source>
        <dbReference type="EMBL" id="KFB71473.1"/>
    </source>
</evidence>
<dbReference type="EMBL" id="JDVG02000538">
    <property type="protein sequence ID" value="KFB71473.1"/>
    <property type="molecule type" value="Genomic_DNA"/>
</dbReference>
<protein>
    <submittedName>
        <fullName evidence="1">Uncharacterized protein</fullName>
    </submittedName>
</protein>
<sequence>MATDVAVPVGANDHRHGVPADVVMNPDFQVGIAGILRLLVDRNGVDVFSGGTVGNVDSLLARLGNQAFDQEVGTLGALLVDDAAQGVLPFLGLLWVRIVHAGRQRVFGQICHDLSPDLQNCEWNGSFLRAWVNGNGQIKPLQCLTVPQCNN</sequence>
<proteinExistence type="predicted"/>
<comment type="caution">
    <text evidence="1">The sequence shown here is derived from an EMBL/GenBank/DDBJ whole genome shotgun (WGS) entry which is preliminary data.</text>
</comment>
<reference evidence="1 2" key="1">
    <citation type="submission" date="2014-02" db="EMBL/GenBank/DDBJ databases">
        <title>Expanding our view of genomic diversity in Candidatus Accumulibacter clades.</title>
        <authorList>
            <person name="Skennerton C.T."/>
            <person name="Barr J.J."/>
            <person name="Slater F.R."/>
            <person name="Bond P.L."/>
            <person name="Tyson G.W."/>
        </authorList>
    </citation>
    <scope>NUCLEOTIDE SEQUENCE [LARGE SCALE GENOMIC DNA]</scope>
    <source>
        <strain evidence="2">BA-91</strain>
    </source>
</reference>